<proteinExistence type="inferred from homology"/>
<reference evidence="6 7" key="1">
    <citation type="submission" date="2018-04" db="EMBL/GenBank/DDBJ databases">
        <title>Genomic Encyclopedia of Archaeal and Bacterial Type Strains, Phase II (KMG-II): from individual species to whole genera.</title>
        <authorList>
            <person name="Goeker M."/>
        </authorList>
    </citation>
    <scope>NUCLEOTIDE SEQUENCE [LARGE SCALE GENOMIC DNA]</scope>
    <source>
        <strain evidence="6 7">DSM 23082</strain>
    </source>
</reference>
<dbReference type="GO" id="GO:0005737">
    <property type="term" value="C:cytoplasm"/>
    <property type="evidence" value="ECO:0007669"/>
    <property type="project" value="InterPro"/>
</dbReference>
<dbReference type="CDD" id="cd03354">
    <property type="entry name" value="LbH_SAT"/>
    <property type="match status" value="1"/>
</dbReference>
<comment type="caution">
    <text evidence="6">The sequence shown here is derived from an EMBL/GenBank/DDBJ whole genome shotgun (WGS) entry which is preliminary data.</text>
</comment>
<gene>
    <name evidence="6" type="ORF">C8P64_3049</name>
</gene>
<organism evidence="6 7">
    <name type="scientific">Christiangramia gaetbulicola</name>
    <dbReference type="NCBI Taxonomy" id="703340"/>
    <lineage>
        <taxon>Bacteria</taxon>
        <taxon>Pseudomonadati</taxon>
        <taxon>Bacteroidota</taxon>
        <taxon>Flavobacteriia</taxon>
        <taxon>Flavobacteriales</taxon>
        <taxon>Flavobacteriaceae</taxon>
        <taxon>Christiangramia</taxon>
    </lineage>
</organism>
<keyword evidence="4 5" id="KW-0012">Acyltransferase</keyword>
<dbReference type="InterPro" id="IPR001451">
    <property type="entry name" value="Hexapep"/>
</dbReference>
<dbReference type="GO" id="GO:0009001">
    <property type="term" value="F:serine O-acetyltransferase activity"/>
    <property type="evidence" value="ECO:0007669"/>
    <property type="project" value="UniProtKB-EC"/>
</dbReference>
<dbReference type="AlphaFoldDB" id="A0A2T6AFQ4"/>
<keyword evidence="2 5" id="KW-0808">Transferase</keyword>
<dbReference type="InterPro" id="IPR005881">
    <property type="entry name" value="Ser_O-AcTrfase"/>
</dbReference>
<comment type="catalytic activity">
    <reaction evidence="5">
        <text>L-serine + acetyl-CoA = O-acetyl-L-serine + CoA</text>
        <dbReference type="Rhea" id="RHEA:24560"/>
        <dbReference type="ChEBI" id="CHEBI:33384"/>
        <dbReference type="ChEBI" id="CHEBI:57287"/>
        <dbReference type="ChEBI" id="CHEBI:57288"/>
        <dbReference type="ChEBI" id="CHEBI:58340"/>
        <dbReference type="EC" id="2.3.1.30"/>
    </reaction>
</comment>
<dbReference type="InterPro" id="IPR011004">
    <property type="entry name" value="Trimer_LpxA-like_sf"/>
</dbReference>
<comment type="similarity">
    <text evidence="1 5">Belongs to the transferase hexapeptide repeat family.</text>
</comment>
<dbReference type="EC" id="2.3.1.30" evidence="5"/>
<dbReference type="EMBL" id="QBKQ01000003">
    <property type="protein sequence ID" value="PTX42619.1"/>
    <property type="molecule type" value="Genomic_DNA"/>
</dbReference>
<sequence length="188" mass="20989">MLKEKCFNLIKSDLVRYGKNNLSKLRFLSIFFRQPEFRFLVNHRLANTYSKKHPLGLITRVWYHSIRAKYGMQIQLGAQLGQGFFLNHWGPVHINHAAIIGKNCNILHGVTIGNVSRGKRKGSPTIGDEVWIGANAVVVGKIRIGNNVLIAPLTFVNFDVPDNSVVVGNPGKIVSQKGSEGYIKNKVL</sequence>
<dbReference type="Pfam" id="PF00132">
    <property type="entry name" value="Hexapep"/>
    <property type="match status" value="1"/>
</dbReference>
<keyword evidence="3" id="KW-0677">Repeat</keyword>
<dbReference type="InterPro" id="IPR045304">
    <property type="entry name" value="LbH_SAT"/>
</dbReference>
<evidence type="ECO:0000256" key="2">
    <source>
        <dbReference type="ARBA" id="ARBA00022679"/>
    </source>
</evidence>
<dbReference type="Proteomes" id="UP000244174">
    <property type="component" value="Unassembled WGS sequence"/>
</dbReference>
<keyword evidence="7" id="KW-1185">Reference proteome</keyword>
<dbReference type="PROSITE" id="PS00101">
    <property type="entry name" value="HEXAPEP_TRANSFERASES"/>
    <property type="match status" value="1"/>
</dbReference>
<dbReference type="InterPro" id="IPR018357">
    <property type="entry name" value="Hexapep_transf_CS"/>
</dbReference>
<evidence type="ECO:0000256" key="3">
    <source>
        <dbReference type="ARBA" id="ARBA00022737"/>
    </source>
</evidence>
<accession>A0A2T6AFQ4</accession>
<evidence type="ECO:0000256" key="1">
    <source>
        <dbReference type="ARBA" id="ARBA00007274"/>
    </source>
</evidence>
<dbReference type="RefSeq" id="WP_108172898.1">
    <property type="nucleotide sequence ID" value="NZ_QBKQ01000003.1"/>
</dbReference>
<dbReference type="OrthoDB" id="9814490at2"/>
<dbReference type="Gene3D" id="2.160.10.10">
    <property type="entry name" value="Hexapeptide repeat proteins"/>
    <property type="match status" value="1"/>
</dbReference>
<evidence type="ECO:0000313" key="6">
    <source>
        <dbReference type="EMBL" id="PTX42619.1"/>
    </source>
</evidence>
<dbReference type="PANTHER" id="PTHR42811">
    <property type="entry name" value="SERINE ACETYLTRANSFERASE"/>
    <property type="match status" value="1"/>
</dbReference>
<dbReference type="PIRSF" id="PIRSF000441">
    <property type="entry name" value="CysE"/>
    <property type="match status" value="1"/>
</dbReference>
<protein>
    <recommendedName>
        <fullName evidence="5">Serine acetyltransferase</fullName>
        <ecNumber evidence="5">2.3.1.30</ecNumber>
    </recommendedName>
</protein>
<evidence type="ECO:0000313" key="7">
    <source>
        <dbReference type="Proteomes" id="UP000244174"/>
    </source>
</evidence>
<dbReference type="SUPFAM" id="SSF51161">
    <property type="entry name" value="Trimeric LpxA-like enzymes"/>
    <property type="match status" value="1"/>
</dbReference>
<dbReference type="GO" id="GO:0006535">
    <property type="term" value="P:cysteine biosynthetic process from serine"/>
    <property type="evidence" value="ECO:0007669"/>
    <property type="project" value="InterPro"/>
</dbReference>
<evidence type="ECO:0000256" key="4">
    <source>
        <dbReference type="ARBA" id="ARBA00023315"/>
    </source>
</evidence>
<name>A0A2T6AFQ4_9FLAO</name>
<evidence type="ECO:0000256" key="5">
    <source>
        <dbReference type="PIRNR" id="PIRNR000441"/>
    </source>
</evidence>